<keyword evidence="2" id="KW-0479">Metal-binding</keyword>
<organism evidence="6 7">
    <name type="scientific">Panacagrimonas perspica</name>
    <dbReference type="NCBI Taxonomy" id="381431"/>
    <lineage>
        <taxon>Bacteria</taxon>
        <taxon>Pseudomonadati</taxon>
        <taxon>Pseudomonadota</taxon>
        <taxon>Gammaproteobacteria</taxon>
        <taxon>Nevskiales</taxon>
        <taxon>Nevskiaceae</taxon>
        <taxon>Panacagrimonas</taxon>
    </lineage>
</organism>
<keyword evidence="1" id="KW-0001">2Fe-2S</keyword>
<dbReference type="OrthoDB" id="9800167at2"/>
<dbReference type="PANTHER" id="PTHR21496">
    <property type="entry name" value="FERREDOXIN-RELATED"/>
    <property type="match status" value="1"/>
</dbReference>
<evidence type="ECO:0000256" key="4">
    <source>
        <dbReference type="ARBA" id="ARBA00023014"/>
    </source>
</evidence>
<dbReference type="PROSITE" id="PS51296">
    <property type="entry name" value="RIESKE"/>
    <property type="match status" value="1"/>
</dbReference>
<dbReference type="RefSeq" id="WP_133882400.1">
    <property type="nucleotide sequence ID" value="NZ_MWIN01000018.1"/>
</dbReference>
<keyword evidence="4" id="KW-0411">Iron-sulfur</keyword>
<proteinExistence type="predicted"/>
<evidence type="ECO:0000259" key="5">
    <source>
        <dbReference type="PROSITE" id="PS51296"/>
    </source>
</evidence>
<evidence type="ECO:0000256" key="2">
    <source>
        <dbReference type="ARBA" id="ARBA00022723"/>
    </source>
</evidence>
<dbReference type="Pfam" id="PF00355">
    <property type="entry name" value="Rieske"/>
    <property type="match status" value="1"/>
</dbReference>
<dbReference type="SUPFAM" id="SSF50022">
    <property type="entry name" value="ISP domain"/>
    <property type="match status" value="1"/>
</dbReference>
<evidence type="ECO:0000256" key="1">
    <source>
        <dbReference type="ARBA" id="ARBA00022714"/>
    </source>
</evidence>
<dbReference type="Proteomes" id="UP000295341">
    <property type="component" value="Unassembled WGS sequence"/>
</dbReference>
<dbReference type="GO" id="GO:0046872">
    <property type="term" value="F:metal ion binding"/>
    <property type="evidence" value="ECO:0007669"/>
    <property type="project" value="UniProtKB-KW"/>
</dbReference>
<dbReference type="GO" id="GO:0051537">
    <property type="term" value="F:2 iron, 2 sulfur cluster binding"/>
    <property type="evidence" value="ECO:0007669"/>
    <property type="project" value="UniProtKB-KW"/>
</dbReference>
<comment type="caution">
    <text evidence="6">The sequence shown here is derived from an EMBL/GenBank/DDBJ whole genome shotgun (WGS) entry which is preliminary data.</text>
</comment>
<name>A0A4S3K3J6_9GAMM</name>
<gene>
    <name evidence="6" type="ORF">DFR24_3259</name>
</gene>
<accession>A0A4S3K3J6</accession>
<keyword evidence="7" id="KW-1185">Reference proteome</keyword>
<feature type="domain" description="Rieske" evidence="5">
    <location>
        <begin position="18"/>
        <end position="113"/>
    </location>
</feature>
<sequence length="121" mass="12618">MTHPSTPTVGESAAAGTWLDAGAADEVWQGEMVGVSVGGAEVLLLGLDGGVRAYEDKCPHNGGLLSKGEFCDGVVVCTRHQWEFCARTGVGLNPADTKLKEIPIRVVSGRIEVLVEDGAAR</sequence>
<evidence type="ECO:0000313" key="6">
    <source>
        <dbReference type="EMBL" id="TDU28879.1"/>
    </source>
</evidence>
<dbReference type="InterPro" id="IPR036922">
    <property type="entry name" value="Rieske_2Fe-2S_sf"/>
</dbReference>
<dbReference type="InterPro" id="IPR017941">
    <property type="entry name" value="Rieske_2Fe-2S"/>
</dbReference>
<keyword evidence="3" id="KW-0408">Iron</keyword>
<protein>
    <submittedName>
        <fullName evidence="6">Nitrite reductase (NADH) small subunit</fullName>
    </submittedName>
</protein>
<evidence type="ECO:0000313" key="7">
    <source>
        <dbReference type="Proteomes" id="UP000295341"/>
    </source>
</evidence>
<evidence type="ECO:0000256" key="3">
    <source>
        <dbReference type="ARBA" id="ARBA00023004"/>
    </source>
</evidence>
<dbReference type="AlphaFoldDB" id="A0A4S3K3J6"/>
<reference evidence="6 7" key="1">
    <citation type="submission" date="2019-03" db="EMBL/GenBank/DDBJ databases">
        <title>Genomic Encyclopedia of Type Strains, Phase IV (KMG-IV): sequencing the most valuable type-strain genomes for metagenomic binning, comparative biology and taxonomic classification.</title>
        <authorList>
            <person name="Goeker M."/>
        </authorList>
    </citation>
    <scope>NUCLEOTIDE SEQUENCE [LARGE SCALE GENOMIC DNA]</scope>
    <source>
        <strain evidence="6 7">DSM 26377</strain>
    </source>
</reference>
<dbReference type="Gene3D" id="2.102.10.10">
    <property type="entry name" value="Rieske [2Fe-2S] iron-sulphur domain"/>
    <property type="match status" value="1"/>
</dbReference>
<dbReference type="PANTHER" id="PTHR21496:SF23">
    <property type="entry name" value="3-PHENYLPROPIONATE_CINNAMIC ACID DIOXYGENASE FERREDOXIN SUBUNIT"/>
    <property type="match status" value="1"/>
</dbReference>
<dbReference type="EMBL" id="SOBT01000009">
    <property type="protein sequence ID" value="TDU28879.1"/>
    <property type="molecule type" value="Genomic_DNA"/>
</dbReference>